<dbReference type="EMBL" id="KZ613746">
    <property type="protein sequence ID" value="PMD65647.1"/>
    <property type="molecule type" value="Genomic_DNA"/>
</dbReference>
<name>A0A2J6TRJ1_9HELO</name>
<dbReference type="GeneID" id="36587409"/>
<dbReference type="RefSeq" id="XP_024742551.1">
    <property type="nucleotide sequence ID" value="XM_024879332.1"/>
</dbReference>
<protein>
    <recommendedName>
        <fullName evidence="3">NACHT-NTPase and P-loop NTPases N-terminal domain-containing protein</fullName>
    </recommendedName>
</protein>
<dbReference type="Proteomes" id="UP000235371">
    <property type="component" value="Unassembled WGS sequence"/>
</dbReference>
<proteinExistence type="predicted"/>
<evidence type="ECO:0000313" key="2">
    <source>
        <dbReference type="Proteomes" id="UP000235371"/>
    </source>
</evidence>
<reference evidence="1 2" key="1">
    <citation type="submission" date="2016-04" db="EMBL/GenBank/DDBJ databases">
        <title>A degradative enzymes factory behind the ericoid mycorrhizal symbiosis.</title>
        <authorList>
            <consortium name="DOE Joint Genome Institute"/>
            <person name="Martino E."/>
            <person name="Morin E."/>
            <person name="Grelet G."/>
            <person name="Kuo A."/>
            <person name="Kohler A."/>
            <person name="Daghino S."/>
            <person name="Barry K."/>
            <person name="Choi C."/>
            <person name="Cichocki N."/>
            <person name="Clum A."/>
            <person name="Copeland A."/>
            <person name="Hainaut M."/>
            <person name="Haridas S."/>
            <person name="Labutti K."/>
            <person name="Lindquist E."/>
            <person name="Lipzen A."/>
            <person name="Khouja H.-R."/>
            <person name="Murat C."/>
            <person name="Ohm R."/>
            <person name="Olson A."/>
            <person name="Spatafora J."/>
            <person name="Veneault-Fourrey C."/>
            <person name="Henrissat B."/>
            <person name="Grigoriev I."/>
            <person name="Martin F."/>
            <person name="Perotto S."/>
        </authorList>
    </citation>
    <scope>NUCLEOTIDE SEQUENCE [LARGE SCALE GENOMIC DNA]</scope>
    <source>
        <strain evidence="1 2">E</strain>
    </source>
</reference>
<evidence type="ECO:0008006" key="3">
    <source>
        <dbReference type="Google" id="ProtNLM"/>
    </source>
</evidence>
<dbReference type="OrthoDB" id="3559235at2759"/>
<dbReference type="AlphaFoldDB" id="A0A2J6TRJ1"/>
<evidence type="ECO:0000313" key="1">
    <source>
        <dbReference type="EMBL" id="PMD65647.1"/>
    </source>
</evidence>
<keyword evidence="2" id="KW-1185">Reference proteome</keyword>
<organism evidence="1 2">
    <name type="scientific">Hyaloscypha bicolor E</name>
    <dbReference type="NCBI Taxonomy" id="1095630"/>
    <lineage>
        <taxon>Eukaryota</taxon>
        <taxon>Fungi</taxon>
        <taxon>Dikarya</taxon>
        <taxon>Ascomycota</taxon>
        <taxon>Pezizomycotina</taxon>
        <taxon>Leotiomycetes</taxon>
        <taxon>Helotiales</taxon>
        <taxon>Hyaloscyphaceae</taxon>
        <taxon>Hyaloscypha</taxon>
        <taxon>Hyaloscypha bicolor</taxon>
    </lineage>
</organism>
<sequence>MSEEAMEVALAAADASSILNAVSDLIQTATDVYPSLKGKLQSHTGEINKAKLVVDLIRNQKGLQTSGVIAGIRMLESHGKILKSDLMSLGKNKDENNLKTIGEKLRDARKSLIQHIRLASVGLAKDDIAITVDTKVVKSTDKAVKKILGEELGLDIALFLTRLEHNPDAKGKIRLTEKEYEYWTRHQIKIAHPETTTLSTEVKTRIVCNCLARDQSIQILGAVGVDLWASIAFIKIEGLVSMNEAIQIAVPITLGVFREVLDTQNQRIAASHPKR</sequence>
<gene>
    <name evidence="1" type="ORF">K444DRAFT_608221</name>
</gene>
<accession>A0A2J6TRJ1</accession>
<dbReference type="InParanoid" id="A0A2J6TRJ1"/>